<keyword evidence="3 11" id="KW-0813">Transport</keyword>
<evidence type="ECO:0000256" key="9">
    <source>
        <dbReference type="ARBA" id="ARBA00023170"/>
    </source>
</evidence>
<keyword evidence="7 12" id="KW-0798">TonB box</keyword>
<evidence type="ECO:0000256" key="8">
    <source>
        <dbReference type="ARBA" id="ARBA00023136"/>
    </source>
</evidence>
<evidence type="ECO:0000256" key="11">
    <source>
        <dbReference type="PROSITE-ProRule" id="PRU01360"/>
    </source>
</evidence>
<keyword evidence="19" id="KW-1185">Reference proteome</keyword>
<dbReference type="Proteomes" id="UP001549031">
    <property type="component" value="Unassembled WGS sequence"/>
</dbReference>
<feature type="chain" id="PRO_5046121622" evidence="15">
    <location>
        <begin position="26"/>
        <end position="740"/>
    </location>
</feature>
<evidence type="ECO:0000256" key="1">
    <source>
        <dbReference type="ARBA" id="ARBA00004571"/>
    </source>
</evidence>
<dbReference type="SUPFAM" id="SSF56935">
    <property type="entry name" value="Porins"/>
    <property type="match status" value="1"/>
</dbReference>
<evidence type="ECO:0000256" key="7">
    <source>
        <dbReference type="ARBA" id="ARBA00023077"/>
    </source>
</evidence>
<dbReference type="InterPro" id="IPR011276">
    <property type="entry name" value="TonB_haem/Hb_rcpt"/>
</dbReference>
<dbReference type="InterPro" id="IPR010949">
    <property type="entry name" value="TonB_Hb/transfer/lactofer_rcpt"/>
</dbReference>
<dbReference type="Gene3D" id="2.40.170.20">
    <property type="entry name" value="TonB-dependent receptor, beta-barrel domain"/>
    <property type="match status" value="1"/>
</dbReference>
<evidence type="ECO:0000256" key="6">
    <source>
        <dbReference type="ARBA" id="ARBA00022729"/>
    </source>
</evidence>
<evidence type="ECO:0000256" key="12">
    <source>
        <dbReference type="PROSITE-ProRule" id="PRU10143"/>
    </source>
</evidence>
<dbReference type="PROSITE" id="PS52016">
    <property type="entry name" value="TONB_DEPENDENT_REC_3"/>
    <property type="match status" value="1"/>
</dbReference>
<evidence type="ECO:0000259" key="17">
    <source>
        <dbReference type="Pfam" id="PF07715"/>
    </source>
</evidence>
<evidence type="ECO:0000256" key="2">
    <source>
        <dbReference type="ARBA" id="ARBA00009810"/>
    </source>
</evidence>
<dbReference type="Pfam" id="PF07715">
    <property type="entry name" value="Plug"/>
    <property type="match status" value="1"/>
</dbReference>
<accession>A0ABV2H6S5</accession>
<evidence type="ECO:0000256" key="14">
    <source>
        <dbReference type="SAM" id="MobiDB-lite"/>
    </source>
</evidence>
<sequence>MISPASKLLLTCTAVLAISAPQSRAQEATAEATALETIVVKGKRVLVPAGDVADTPLASQTAAEEIRKSDIQDLQDLARTTEPGVEYVDTKPGRPGGLFIRGLAGPRVVTLVDGIPIPFFENFARQGQATTGLTDTSSAFDFQSLSTVDVVRGADSSRIGSGALAGALVLRTLEPDDLIADGRDRGGIAKTTYDSEDSSIGASVAFARRIENTSVLFQGSYTRGHERDNKGTEDVYGASRTEPNPLDSDKMNLLFKLRQDIEGGHRIGLTAERYYLGADTDLRTSQSGSASYPIGDFDGYENTERDRVSLDYQYEAPSIDAIIDRASASVYWQRLDKESGSGNSLTSGAAYQREDSMQNNTFGFIGALEGGFDAGDVSHTIRLGGSAAVLKFEEAFYARTGSSTASSQSDIPDVTGKSVGIYVEDEMAFGSSGFSLTPGIRFDAYDYDPDGSVSSNSGYDTFGLPEGSNGSRFSPKLLATYNLSPEVQLFAQWSMGYRAPTVNELYLNFSNVAFGYAVVGNSDLEPEISNGIELGATYDSSDLTGKVTLFHNRYKNFIEQQEEDTTLYPGFGGFGSGTLFIYRNIPNVRISGVEAKVRKDFANGLFAHASLAYAYGVDMDTDEFIRSVAPFKSIIGIGYAQENWGTELTGVFSAGMRDDDDASTFDAPGYGIANLTGWWEPSQVNGLRVQAGVYNIFDKKYWNAVGTRDVNPNAVSTTNQPVDFYSEPGRTLKVSLTQRF</sequence>
<dbReference type="InterPro" id="IPR000531">
    <property type="entry name" value="Beta-barrel_TonB"/>
</dbReference>
<keyword evidence="6 15" id="KW-0732">Signal</keyword>
<comment type="caution">
    <text evidence="18">The sequence shown here is derived from an EMBL/GenBank/DDBJ whole genome shotgun (WGS) entry which is preliminary data.</text>
</comment>
<feature type="compositionally biased region" description="Basic and acidic residues" evidence="14">
    <location>
        <begin position="223"/>
        <end position="233"/>
    </location>
</feature>
<dbReference type="InterPro" id="IPR012910">
    <property type="entry name" value="Plug_dom"/>
</dbReference>
<evidence type="ECO:0000313" key="19">
    <source>
        <dbReference type="Proteomes" id="UP001549031"/>
    </source>
</evidence>
<dbReference type="Gene3D" id="2.170.130.10">
    <property type="entry name" value="TonB-dependent receptor, plug domain"/>
    <property type="match status" value="1"/>
</dbReference>
<comment type="subcellular location">
    <subcellularLocation>
        <location evidence="1 11">Cell outer membrane</location>
        <topology evidence="1 11">Multi-pass membrane protein</topology>
    </subcellularLocation>
</comment>
<organism evidence="18 19">
    <name type="scientific">Pseudorhizobium tarimense</name>
    <dbReference type="NCBI Taxonomy" id="1079109"/>
    <lineage>
        <taxon>Bacteria</taxon>
        <taxon>Pseudomonadati</taxon>
        <taxon>Pseudomonadota</taxon>
        <taxon>Alphaproteobacteria</taxon>
        <taxon>Hyphomicrobiales</taxon>
        <taxon>Rhizobiaceae</taxon>
        <taxon>Rhizobium/Agrobacterium group</taxon>
        <taxon>Pseudorhizobium</taxon>
    </lineage>
</organism>
<evidence type="ECO:0000256" key="10">
    <source>
        <dbReference type="ARBA" id="ARBA00023237"/>
    </source>
</evidence>
<feature type="domain" description="TonB-dependent receptor-like beta-barrel" evidence="16">
    <location>
        <begin position="266"/>
        <end position="696"/>
    </location>
</feature>
<comment type="similarity">
    <text evidence="2 11 13">Belongs to the TonB-dependent receptor family.</text>
</comment>
<dbReference type="PANTHER" id="PTHR30069">
    <property type="entry name" value="TONB-DEPENDENT OUTER MEMBRANE RECEPTOR"/>
    <property type="match status" value="1"/>
</dbReference>
<keyword evidence="9 18" id="KW-0675">Receptor</keyword>
<keyword evidence="8 11" id="KW-0472">Membrane</keyword>
<name>A0ABV2H6S5_9HYPH</name>
<dbReference type="Pfam" id="PF00593">
    <property type="entry name" value="TonB_dep_Rec_b-barrel"/>
    <property type="match status" value="1"/>
</dbReference>
<evidence type="ECO:0000259" key="16">
    <source>
        <dbReference type="Pfam" id="PF00593"/>
    </source>
</evidence>
<keyword evidence="4 11" id="KW-1134">Transmembrane beta strand</keyword>
<dbReference type="EMBL" id="JBEPLJ010000008">
    <property type="protein sequence ID" value="MET3586257.1"/>
    <property type="molecule type" value="Genomic_DNA"/>
</dbReference>
<feature type="region of interest" description="Disordered" evidence="14">
    <location>
        <begin position="222"/>
        <end position="243"/>
    </location>
</feature>
<dbReference type="InterPro" id="IPR039426">
    <property type="entry name" value="TonB-dep_rcpt-like"/>
</dbReference>
<protein>
    <submittedName>
        <fullName evidence="18">Hemoglobin/transferrin/lactoferrin receptor protein</fullName>
    </submittedName>
</protein>
<dbReference type="PANTHER" id="PTHR30069:SF29">
    <property type="entry name" value="HEMOGLOBIN AND HEMOGLOBIN-HAPTOGLOBIN-BINDING PROTEIN 1-RELATED"/>
    <property type="match status" value="1"/>
</dbReference>
<dbReference type="InterPro" id="IPR036942">
    <property type="entry name" value="Beta-barrel_TonB_sf"/>
</dbReference>
<feature type="signal peptide" evidence="15">
    <location>
        <begin position="1"/>
        <end position="25"/>
    </location>
</feature>
<evidence type="ECO:0000256" key="5">
    <source>
        <dbReference type="ARBA" id="ARBA00022692"/>
    </source>
</evidence>
<evidence type="ECO:0000256" key="4">
    <source>
        <dbReference type="ARBA" id="ARBA00022452"/>
    </source>
</evidence>
<dbReference type="CDD" id="cd01347">
    <property type="entry name" value="ligand_gated_channel"/>
    <property type="match status" value="1"/>
</dbReference>
<keyword evidence="5 11" id="KW-0812">Transmembrane</keyword>
<reference evidence="18 19" key="1">
    <citation type="submission" date="2024-06" db="EMBL/GenBank/DDBJ databases">
        <title>Genomic Encyclopedia of Type Strains, Phase IV (KMG-IV): sequencing the most valuable type-strain genomes for metagenomic binning, comparative biology and taxonomic classification.</title>
        <authorList>
            <person name="Goeker M."/>
        </authorList>
    </citation>
    <scope>NUCLEOTIDE SEQUENCE [LARGE SCALE GENOMIC DNA]</scope>
    <source>
        <strain evidence="18 19">DSM 105042</strain>
    </source>
</reference>
<gene>
    <name evidence="18" type="ORF">ABID21_002374</name>
</gene>
<evidence type="ECO:0000256" key="15">
    <source>
        <dbReference type="SAM" id="SignalP"/>
    </source>
</evidence>
<evidence type="ECO:0000256" key="3">
    <source>
        <dbReference type="ARBA" id="ARBA00022448"/>
    </source>
</evidence>
<dbReference type="InterPro" id="IPR010916">
    <property type="entry name" value="TonB_box_CS"/>
</dbReference>
<dbReference type="InterPro" id="IPR037066">
    <property type="entry name" value="Plug_dom_sf"/>
</dbReference>
<dbReference type="NCBIfam" id="TIGR01785">
    <property type="entry name" value="TonB-hemin"/>
    <property type="match status" value="1"/>
</dbReference>
<evidence type="ECO:0000256" key="13">
    <source>
        <dbReference type="RuleBase" id="RU003357"/>
    </source>
</evidence>
<evidence type="ECO:0000313" key="18">
    <source>
        <dbReference type="EMBL" id="MET3586257.1"/>
    </source>
</evidence>
<feature type="domain" description="TonB-dependent receptor plug" evidence="17">
    <location>
        <begin position="53"/>
        <end position="167"/>
    </location>
</feature>
<feature type="short sequence motif" description="TonB box" evidence="12">
    <location>
        <begin position="37"/>
        <end position="43"/>
    </location>
</feature>
<proteinExistence type="inferred from homology"/>
<dbReference type="PROSITE" id="PS00430">
    <property type="entry name" value="TONB_DEPENDENT_REC_1"/>
    <property type="match status" value="1"/>
</dbReference>
<keyword evidence="10 11" id="KW-0998">Cell outer membrane</keyword>
<dbReference type="NCBIfam" id="TIGR01786">
    <property type="entry name" value="TonB-hemlactrns"/>
    <property type="match status" value="1"/>
</dbReference>